<proteinExistence type="predicted"/>
<keyword evidence="2" id="KW-1185">Reference proteome</keyword>
<dbReference type="NCBIfam" id="TIGR04267">
    <property type="entry name" value="mod_HExxH"/>
    <property type="match status" value="1"/>
</dbReference>
<comment type="caution">
    <text evidence="1">The sequence shown here is derived from an EMBL/GenBank/DDBJ whole genome shotgun (WGS) entry which is preliminary data.</text>
</comment>
<gene>
    <name evidence="1" type="ORF">ACFPZN_53005</name>
</gene>
<evidence type="ECO:0000313" key="2">
    <source>
        <dbReference type="Proteomes" id="UP001596074"/>
    </source>
</evidence>
<protein>
    <submittedName>
        <fullName evidence="1">HEXXH motif domain-containing protein</fullName>
    </submittedName>
</protein>
<organism evidence="1 2">
    <name type="scientific">Actinomadura rugatobispora</name>
    <dbReference type="NCBI Taxonomy" id="1994"/>
    <lineage>
        <taxon>Bacteria</taxon>
        <taxon>Bacillati</taxon>
        <taxon>Actinomycetota</taxon>
        <taxon>Actinomycetes</taxon>
        <taxon>Streptosporangiales</taxon>
        <taxon>Thermomonosporaceae</taxon>
        <taxon>Actinomadura</taxon>
    </lineage>
</organism>
<evidence type="ECO:0000313" key="1">
    <source>
        <dbReference type="EMBL" id="MFC5754389.1"/>
    </source>
</evidence>
<name>A0ABW1AIN5_9ACTN</name>
<reference evidence="2" key="1">
    <citation type="journal article" date="2019" name="Int. J. Syst. Evol. Microbiol.">
        <title>The Global Catalogue of Microorganisms (GCM) 10K type strain sequencing project: providing services to taxonomists for standard genome sequencing and annotation.</title>
        <authorList>
            <consortium name="The Broad Institute Genomics Platform"/>
            <consortium name="The Broad Institute Genome Sequencing Center for Infectious Disease"/>
            <person name="Wu L."/>
            <person name="Ma J."/>
        </authorList>
    </citation>
    <scope>NUCLEOTIDE SEQUENCE [LARGE SCALE GENOMIC DNA]</scope>
    <source>
        <strain evidence="2">KCTC 42087</strain>
    </source>
</reference>
<dbReference type="RefSeq" id="WP_378292431.1">
    <property type="nucleotide sequence ID" value="NZ_JBHSON010000151.1"/>
</dbReference>
<accession>A0ABW1AIN5</accession>
<dbReference type="InterPro" id="IPR026337">
    <property type="entry name" value="AKG_HExxH"/>
</dbReference>
<dbReference type="Proteomes" id="UP001596074">
    <property type="component" value="Unassembled WGS sequence"/>
</dbReference>
<sequence length="439" mass="47221">MEIRYHRPPAEIVREMAAGAGGVPAMRMLGDIQTSRHLLLLRGVAELARASGRPGTAGRVGAAYRMLADLQTAHPEAVRQVVRHPAVGAWAGQAIREARRDGTSRGLERLGALAAAAAIRAGTGATVTVPVTGGKLMLPSVGMAALPGRVPSATVRVAGAGAVVEAPGARVAIPADWGREAPGWLGLRRLTVSSEGLSLDVLVDDLDPYRLPAVPLRGRLPDAELARWRDDLAAAWRWLVRRHRPTAEEAGAGIRVVTPLADRGSSRSSASSREVHGSVAFSSTGDARALALVLGHEVQHVKLAALIEAVPMIRPGHDGRYYAPWREDPRPVYSLLQGAYAHLGVTAFWRRERRWSPGDLHAHAEFERWRAAALLACASLLSRDGLTPAGVDFVREMSGTLSSWGREEPVPAPARRMAHREAARHQALWTRRNRSEATI</sequence>
<dbReference type="EMBL" id="JBHSON010000151">
    <property type="protein sequence ID" value="MFC5754389.1"/>
    <property type="molecule type" value="Genomic_DNA"/>
</dbReference>